<comment type="caution">
    <text evidence="1">The sequence shown here is derived from an EMBL/GenBank/DDBJ whole genome shotgun (WGS) entry which is preliminary data.</text>
</comment>
<evidence type="ECO:0000313" key="1">
    <source>
        <dbReference type="EMBL" id="GAA3284261.1"/>
    </source>
</evidence>
<organism evidence="1 2">
    <name type="scientific">Nesterenkonia halobia</name>
    <dbReference type="NCBI Taxonomy" id="37922"/>
    <lineage>
        <taxon>Bacteria</taxon>
        <taxon>Bacillati</taxon>
        <taxon>Actinomycetota</taxon>
        <taxon>Actinomycetes</taxon>
        <taxon>Micrococcales</taxon>
        <taxon>Micrococcaceae</taxon>
        <taxon>Nesterenkonia</taxon>
    </lineage>
</organism>
<protein>
    <submittedName>
        <fullName evidence="1">Uncharacterized protein</fullName>
    </submittedName>
</protein>
<sequence length="258" mass="27592">MEQHSAMEQRSTARLSVEQVDQVAAALGWLEPVTVPELRDLDGQLLVSDGRPAPEYDRLMRSFSEQRAVILVQRVDAQGHEQNTTIRLSPHGMLWHEPQDDGAVLLRGAAGGTLYPVLIDGLGLGPRPAPARGVVPAEVSKNLMVRAVDFSQGPDGPAAARREAAAAVRGQAAQIADSLVAGRADVVVLAAEWDDGVGGAQARLMGFDTPDGMLLHSVERRFLGEKHLLESAPAWVFWHMAVGSLPGAEDIARWSGPA</sequence>
<evidence type="ECO:0000313" key="2">
    <source>
        <dbReference type="Proteomes" id="UP001501736"/>
    </source>
</evidence>
<accession>A0ABP6RDZ9</accession>
<dbReference type="Proteomes" id="UP001501736">
    <property type="component" value="Unassembled WGS sequence"/>
</dbReference>
<name>A0ABP6RDZ9_9MICC</name>
<dbReference type="RefSeq" id="WP_344719744.1">
    <property type="nucleotide sequence ID" value="NZ_BAAAYG010000005.1"/>
</dbReference>
<gene>
    <name evidence="1" type="ORF">GCM10020260_14440</name>
</gene>
<proteinExistence type="predicted"/>
<keyword evidence="2" id="KW-1185">Reference proteome</keyword>
<reference evidence="2" key="1">
    <citation type="journal article" date="2019" name="Int. J. Syst. Evol. Microbiol.">
        <title>The Global Catalogue of Microorganisms (GCM) 10K type strain sequencing project: providing services to taxonomists for standard genome sequencing and annotation.</title>
        <authorList>
            <consortium name="The Broad Institute Genomics Platform"/>
            <consortium name="The Broad Institute Genome Sequencing Center for Infectious Disease"/>
            <person name="Wu L."/>
            <person name="Ma J."/>
        </authorList>
    </citation>
    <scope>NUCLEOTIDE SEQUENCE [LARGE SCALE GENOMIC DNA]</scope>
    <source>
        <strain evidence="2">JCM 11483</strain>
    </source>
</reference>
<dbReference type="EMBL" id="BAAAYG010000005">
    <property type="protein sequence ID" value="GAA3284261.1"/>
    <property type="molecule type" value="Genomic_DNA"/>
</dbReference>